<dbReference type="PANTHER" id="PTHR12992:SF11">
    <property type="entry name" value="MITOCHONDRIAL COENZYME A DIPHOSPHATASE NUDT8"/>
    <property type="match status" value="1"/>
</dbReference>
<evidence type="ECO:0000256" key="4">
    <source>
        <dbReference type="ARBA" id="ARBA00022801"/>
    </source>
</evidence>
<dbReference type="PANTHER" id="PTHR12992">
    <property type="entry name" value="NUDIX HYDROLASE"/>
    <property type="match status" value="1"/>
</dbReference>
<dbReference type="GO" id="GO:0010945">
    <property type="term" value="F:coenzyme A diphosphatase activity"/>
    <property type="evidence" value="ECO:0007669"/>
    <property type="project" value="InterPro"/>
</dbReference>
<sequence>MAFLARLNVLLSEPLTLPVDTFKSGLCIKLFSSFSADGFLKEESKKACVDRFQKISHVFPRPPADKPLQKAAVLVPICKLEDELALLYTLRAIGVNRHRGQVSFPGGMFDESDHSLEQTAVRETNEELGISKDQIEIWGKGNTFDVRGIEVTPVLGYVGAVDLDKLSVNKSEVELAFLVSVRHLCDPVNFRYTQFKDGYSSPVYLKAKCRIWGITGMITHFFLKALCPEQYKNSLYFLKPIQR</sequence>
<dbReference type="Gene3D" id="3.90.79.10">
    <property type="entry name" value="Nucleoside Triphosphate Pyrophosphohydrolase"/>
    <property type="match status" value="1"/>
</dbReference>
<dbReference type="KEGG" id="btab:109032856"/>
<keyword evidence="4" id="KW-0378">Hydrolase</keyword>
<organism evidence="8 9">
    <name type="scientific">Bemisia tabaci</name>
    <name type="common">Sweetpotato whitefly</name>
    <name type="synonym">Aleurodes tabaci</name>
    <dbReference type="NCBI Taxonomy" id="7038"/>
    <lineage>
        <taxon>Eukaryota</taxon>
        <taxon>Metazoa</taxon>
        <taxon>Ecdysozoa</taxon>
        <taxon>Arthropoda</taxon>
        <taxon>Hexapoda</taxon>
        <taxon>Insecta</taxon>
        <taxon>Pterygota</taxon>
        <taxon>Neoptera</taxon>
        <taxon>Paraneoptera</taxon>
        <taxon>Hemiptera</taxon>
        <taxon>Sternorrhyncha</taxon>
        <taxon>Aleyrodoidea</taxon>
        <taxon>Aleyrodidae</taxon>
        <taxon>Aleyrodinae</taxon>
        <taxon>Bemisia</taxon>
    </lineage>
</organism>
<evidence type="ECO:0000256" key="6">
    <source>
        <dbReference type="ARBA" id="ARBA00023211"/>
    </source>
</evidence>
<dbReference type="Pfam" id="PF00293">
    <property type="entry name" value="NUDIX"/>
    <property type="match status" value="1"/>
</dbReference>
<accession>A0A9P0ACR7</accession>
<evidence type="ECO:0000256" key="5">
    <source>
        <dbReference type="ARBA" id="ARBA00022842"/>
    </source>
</evidence>
<name>A0A9P0ACR7_BEMTA</name>
<feature type="domain" description="Nudix hydrolase" evidence="7">
    <location>
        <begin position="67"/>
        <end position="205"/>
    </location>
</feature>
<keyword evidence="9" id="KW-1185">Reference proteome</keyword>
<evidence type="ECO:0000256" key="1">
    <source>
        <dbReference type="ARBA" id="ARBA00001936"/>
    </source>
</evidence>
<comment type="cofactor">
    <cofactor evidence="1">
        <name>Mn(2+)</name>
        <dbReference type="ChEBI" id="CHEBI:29035"/>
    </cofactor>
</comment>
<evidence type="ECO:0000313" key="9">
    <source>
        <dbReference type="Proteomes" id="UP001152759"/>
    </source>
</evidence>
<dbReference type="SUPFAM" id="SSF55811">
    <property type="entry name" value="Nudix"/>
    <property type="match status" value="1"/>
</dbReference>
<proteinExistence type="predicted"/>
<evidence type="ECO:0000259" key="7">
    <source>
        <dbReference type="PROSITE" id="PS51462"/>
    </source>
</evidence>
<dbReference type="Proteomes" id="UP001152759">
    <property type="component" value="Chromosome 4"/>
</dbReference>
<dbReference type="AlphaFoldDB" id="A0A9P0ACR7"/>
<evidence type="ECO:0000256" key="3">
    <source>
        <dbReference type="ARBA" id="ARBA00022723"/>
    </source>
</evidence>
<evidence type="ECO:0000313" key="8">
    <source>
        <dbReference type="EMBL" id="CAH0388557.1"/>
    </source>
</evidence>
<dbReference type="CDD" id="cd03426">
    <property type="entry name" value="NUDIX_CoAse_Nudt7"/>
    <property type="match status" value="1"/>
</dbReference>
<dbReference type="InterPro" id="IPR045121">
    <property type="entry name" value="CoAse"/>
</dbReference>
<comment type="cofactor">
    <cofactor evidence="2">
        <name>Mg(2+)</name>
        <dbReference type="ChEBI" id="CHEBI:18420"/>
    </cofactor>
</comment>
<keyword evidence="6" id="KW-0464">Manganese</keyword>
<gene>
    <name evidence="8" type="ORF">BEMITA_LOCUS7465</name>
</gene>
<protein>
    <recommendedName>
        <fullName evidence="7">Nudix hydrolase domain-containing protein</fullName>
    </recommendedName>
</protein>
<dbReference type="PROSITE" id="PS51462">
    <property type="entry name" value="NUDIX"/>
    <property type="match status" value="1"/>
</dbReference>
<keyword evidence="3" id="KW-0479">Metal-binding</keyword>
<dbReference type="GO" id="GO:0046872">
    <property type="term" value="F:metal ion binding"/>
    <property type="evidence" value="ECO:0007669"/>
    <property type="project" value="UniProtKB-KW"/>
</dbReference>
<keyword evidence="5" id="KW-0460">Magnesium</keyword>
<evidence type="ECO:0000256" key="2">
    <source>
        <dbReference type="ARBA" id="ARBA00001946"/>
    </source>
</evidence>
<dbReference type="InterPro" id="IPR000086">
    <property type="entry name" value="NUDIX_hydrolase_dom"/>
</dbReference>
<dbReference type="EMBL" id="OU963865">
    <property type="protein sequence ID" value="CAH0388557.1"/>
    <property type="molecule type" value="Genomic_DNA"/>
</dbReference>
<dbReference type="InterPro" id="IPR015797">
    <property type="entry name" value="NUDIX_hydrolase-like_dom_sf"/>
</dbReference>
<reference evidence="8" key="1">
    <citation type="submission" date="2021-12" db="EMBL/GenBank/DDBJ databases">
        <authorList>
            <person name="King R."/>
        </authorList>
    </citation>
    <scope>NUCLEOTIDE SEQUENCE</scope>
</reference>